<proteinExistence type="predicted"/>
<dbReference type="EMBL" id="CAWVOH010000001">
    <property type="protein sequence ID" value="CAK8053645.1"/>
    <property type="molecule type" value="Genomic_DNA"/>
</dbReference>
<dbReference type="SUPFAM" id="SSF47781">
    <property type="entry name" value="RuvA domain 2-like"/>
    <property type="match status" value="1"/>
</dbReference>
<evidence type="ECO:0000313" key="4">
    <source>
        <dbReference type="Proteomes" id="UP001314241"/>
    </source>
</evidence>
<dbReference type="InterPro" id="IPR019554">
    <property type="entry name" value="Soluble_ligand-bd"/>
</dbReference>
<feature type="domain" description="Helix-hairpin-helix DNA-binding motif class 1" evidence="2">
    <location>
        <begin position="155"/>
        <end position="174"/>
    </location>
</feature>
<dbReference type="InterPro" id="IPR003583">
    <property type="entry name" value="Hlx-hairpin-Hlx_DNA-bd_motif"/>
</dbReference>
<keyword evidence="1" id="KW-0472">Membrane</keyword>
<dbReference type="GO" id="GO:0003677">
    <property type="term" value="F:DNA binding"/>
    <property type="evidence" value="ECO:0007669"/>
    <property type="project" value="UniProtKB-KW"/>
</dbReference>
<dbReference type="InterPro" id="IPR051675">
    <property type="entry name" value="Endo/Exo/Phosphatase_dom_1"/>
</dbReference>
<dbReference type="NCBIfam" id="TIGR00426">
    <property type="entry name" value="competence protein ComEA helix-hairpin-helix repeat region"/>
    <property type="match status" value="1"/>
</dbReference>
<keyword evidence="4" id="KW-1185">Reference proteome</keyword>
<gene>
    <name evidence="3" type="ORF">R54876_GBNLAHCA_00202</name>
</gene>
<keyword evidence="3" id="KW-0238">DNA-binding</keyword>
<feature type="transmembrane region" description="Helical" evidence="1">
    <location>
        <begin position="15"/>
        <end position="34"/>
    </location>
</feature>
<protein>
    <submittedName>
        <fullName evidence="3">DNA uptake protein ComE or related DNA-binding protein (ComEA)</fullName>
    </submittedName>
</protein>
<dbReference type="InterPro" id="IPR004509">
    <property type="entry name" value="Competence_ComEA_HhH"/>
</dbReference>
<dbReference type="InterPro" id="IPR010994">
    <property type="entry name" value="RuvA_2-like"/>
</dbReference>
<dbReference type="Gene3D" id="1.10.150.310">
    <property type="entry name" value="Tex RuvX-like domain-like"/>
    <property type="match status" value="1"/>
</dbReference>
<evidence type="ECO:0000259" key="2">
    <source>
        <dbReference type="SMART" id="SM00278"/>
    </source>
</evidence>
<dbReference type="Gene3D" id="3.10.560.10">
    <property type="entry name" value="Outer membrane lipoprotein wza domain like"/>
    <property type="match status" value="1"/>
</dbReference>
<accession>A0ABM9N3C1</accession>
<dbReference type="SMART" id="SM00278">
    <property type="entry name" value="HhH1"/>
    <property type="match status" value="2"/>
</dbReference>
<name>A0ABM9N3C1_9LACO</name>
<evidence type="ECO:0000313" key="3">
    <source>
        <dbReference type="EMBL" id="CAK8053645.1"/>
    </source>
</evidence>
<dbReference type="PANTHER" id="PTHR21180">
    <property type="entry name" value="ENDONUCLEASE/EXONUCLEASE/PHOSPHATASE FAMILY DOMAIN-CONTAINING PROTEIN 1"/>
    <property type="match status" value="1"/>
</dbReference>
<keyword evidence="1" id="KW-1133">Transmembrane helix</keyword>
<dbReference type="RefSeq" id="WP_349641203.1">
    <property type="nucleotide sequence ID" value="NZ_CAWVOH010000001.1"/>
</dbReference>
<reference evidence="3 4" key="1">
    <citation type="submission" date="2024-01" db="EMBL/GenBank/DDBJ databases">
        <authorList>
            <person name="Botero Cardona J."/>
        </authorList>
    </citation>
    <scope>NUCLEOTIDE SEQUENCE [LARGE SCALE GENOMIC DNA]</scope>
    <source>
        <strain evidence="3 4">LMG 33000</strain>
    </source>
</reference>
<feature type="domain" description="Helix-hairpin-helix DNA-binding motif class 1" evidence="2">
    <location>
        <begin position="185"/>
        <end position="204"/>
    </location>
</feature>
<keyword evidence="1" id="KW-0812">Transmembrane</keyword>
<comment type="caution">
    <text evidence="3">The sequence shown here is derived from an EMBL/GenBank/DDBJ whole genome shotgun (WGS) entry which is preliminary data.</text>
</comment>
<organism evidence="3 4">
    <name type="scientific">Eupransor demetentiae</name>
    <dbReference type="NCBI Taxonomy" id="3109584"/>
    <lineage>
        <taxon>Bacteria</taxon>
        <taxon>Bacillati</taxon>
        <taxon>Bacillota</taxon>
        <taxon>Bacilli</taxon>
        <taxon>Lactobacillales</taxon>
        <taxon>Lactobacillaceae</taxon>
        <taxon>Eupransor</taxon>
    </lineage>
</organism>
<sequence>MRIEYQDLLDFIKKYKLYVAAGGVVLLLLGFFTWRTLSASQSKAVVTDTALSSSSASSSSVKSSSKSLAVDLKGAVNKPGLYHCQEGERVSDLVKQAGGFTVEVDERAVNLAQKLVDGQVIVVPKQGEATSANTGINASSSVEKKVVNINTASLEELQALDGVGAKKAEKIIAYRQSKNGFKKIDDIKAVEGIGDKRFEKLKEQITV</sequence>
<dbReference type="Proteomes" id="UP001314241">
    <property type="component" value="Unassembled WGS sequence"/>
</dbReference>
<dbReference type="Pfam" id="PF12836">
    <property type="entry name" value="HHH_3"/>
    <property type="match status" value="1"/>
</dbReference>
<evidence type="ECO:0000256" key="1">
    <source>
        <dbReference type="SAM" id="Phobius"/>
    </source>
</evidence>
<dbReference type="Pfam" id="PF10531">
    <property type="entry name" value="SLBB"/>
    <property type="match status" value="1"/>
</dbReference>
<dbReference type="PANTHER" id="PTHR21180:SF32">
    <property type="entry name" value="ENDONUCLEASE_EXONUCLEASE_PHOSPHATASE FAMILY DOMAIN-CONTAINING PROTEIN 1"/>
    <property type="match status" value="1"/>
</dbReference>